<organism evidence="5 6">
    <name type="scientific">Aphanomyces stellatus</name>
    <dbReference type="NCBI Taxonomy" id="120398"/>
    <lineage>
        <taxon>Eukaryota</taxon>
        <taxon>Sar</taxon>
        <taxon>Stramenopiles</taxon>
        <taxon>Oomycota</taxon>
        <taxon>Saprolegniomycetes</taxon>
        <taxon>Saprolegniales</taxon>
        <taxon>Verrucalvaceae</taxon>
        <taxon>Aphanomyces</taxon>
    </lineage>
</organism>
<keyword evidence="2" id="KW-0472">Membrane</keyword>
<feature type="compositionally biased region" description="Polar residues" evidence="1">
    <location>
        <begin position="114"/>
        <end position="125"/>
    </location>
</feature>
<evidence type="ECO:0000256" key="3">
    <source>
        <dbReference type="SAM" id="SignalP"/>
    </source>
</evidence>
<reference evidence="4" key="2">
    <citation type="submission" date="2019-06" db="EMBL/GenBank/DDBJ databases">
        <title>Genomics analysis of Aphanomyces spp. identifies a new class of oomycete effector associated with host adaptation.</title>
        <authorList>
            <person name="Gaulin E."/>
        </authorList>
    </citation>
    <scope>NUCLEOTIDE SEQUENCE</scope>
    <source>
        <strain evidence="4">CBS 578.67</strain>
    </source>
</reference>
<keyword evidence="6" id="KW-1185">Reference proteome</keyword>
<dbReference type="EMBL" id="CAADRA010007074">
    <property type="protein sequence ID" value="VFT99040.1"/>
    <property type="molecule type" value="Genomic_DNA"/>
</dbReference>
<keyword evidence="3" id="KW-0732">Signal</keyword>
<proteinExistence type="predicted"/>
<evidence type="ECO:0000313" key="5">
    <source>
        <dbReference type="EMBL" id="VFT99040.1"/>
    </source>
</evidence>
<name>A0A485LLA3_9STRA</name>
<gene>
    <name evidence="5" type="primary">Aste57867_22377</name>
    <name evidence="4" type="ORF">As57867_022307</name>
    <name evidence="5" type="ORF">ASTE57867_22377</name>
</gene>
<sequence length="244" mass="26225">MHPRVWWFCLAGLPDVWGLNVSVIGIPGSFAVEGRTCGTDNVSVGNCPDVQESLPFGYCCGVIPQGDSVRFVCLPLRDPSSPPNECVHAHPIESITLGSSLASNNSSALHPKSALNTTTPPSSNRTALQTVIPVTKEPPSALDKSAGTLFWLGIGILTFSLLLCVVAGVLWQWRPRHTRTSRCSFQPSSPVVAPWIELPPTPPPTSTCPSCGIAETDTMLLLDTWDNLSYCKPCMDECYGPHLV</sequence>
<keyword evidence="2" id="KW-0812">Transmembrane</keyword>
<feature type="chain" id="PRO_5036116547" evidence="3">
    <location>
        <begin position="19"/>
        <end position="244"/>
    </location>
</feature>
<keyword evidence="2" id="KW-1133">Transmembrane helix</keyword>
<evidence type="ECO:0000256" key="2">
    <source>
        <dbReference type="SAM" id="Phobius"/>
    </source>
</evidence>
<protein>
    <submittedName>
        <fullName evidence="5">Aste57867_22377 protein</fullName>
    </submittedName>
</protein>
<feature type="region of interest" description="Disordered" evidence="1">
    <location>
        <begin position="103"/>
        <end position="125"/>
    </location>
</feature>
<dbReference type="AlphaFoldDB" id="A0A485LLA3"/>
<evidence type="ECO:0000313" key="6">
    <source>
        <dbReference type="Proteomes" id="UP000332933"/>
    </source>
</evidence>
<feature type="signal peptide" evidence="3">
    <location>
        <begin position="1"/>
        <end position="18"/>
    </location>
</feature>
<reference evidence="5 6" key="1">
    <citation type="submission" date="2019-03" db="EMBL/GenBank/DDBJ databases">
        <authorList>
            <person name="Gaulin E."/>
            <person name="Dumas B."/>
        </authorList>
    </citation>
    <scope>NUCLEOTIDE SEQUENCE [LARGE SCALE GENOMIC DNA]</scope>
    <source>
        <strain evidence="5">CBS 568.67</strain>
    </source>
</reference>
<evidence type="ECO:0000256" key="1">
    <source>
        <dbReference type="SAM" id="MobiDB-lite"/>
    </source>
</evidence>
<accession>A0A485LLA3</accession>
<dbReference type="Proteomes" id="UP000332933">
    <property type="component" value="Unassembled WGS sequence"/>
</dbReference>
<dbReference type="EMBL" id="VJMH01007048">
    <property type="protein sequence ID" value="KAF0685769.1"/>
    <property type="molecule type" value="Genomic_DNA"/>
</dbReference>
<feature type="transmembrane region" description="Helical" evidence="2">
    <location>
        <begin position="149"/>
        <end position="171"/>
    </location>
</feature>
<evidence type="ECO:0000313" key="4">
    <source>
        <dbReference type="EMBL" id="KAF0685769.1"/>
    </source>
</evidence>